<name>A0A848LLE6_9BACT</name>
<comment type="caution">
    <text evidence="2">The sequence shown here is derived from an EMBL/GenBank/DDBJ whole genome shotgun (WGS) entry which is preliminary data.</text>
</comment>
<accession>A0A848LLE6</accession>
<proteinExistence type="predicted"/>
<feature type="compositionally biased region" description="Basic and acidic residues" evidence="1">
    <location>
        <begin position="80"/>
        <end position="89"/>
    </location>
</feature>
<feature type="compositionally biased region" description="Basic and acidic residues" evidence="1">
    <location>
        <begin position="64"/>
        <end position="73"/>
    </location>
</feature>
<gene>
    <name evidence="2" type="ORF">HG543_27085</name>
</gene>
<feature type="compositionally biased region" description="Basic and acidic residues" evidence="1">
    <location>
        <begin position="36"/>
        <end position="48"/>
    </location>
</feature>
<reference evidence="2 3" key="1">
    <citation type="submission" date="2020-04" db="EMBL/GenBank/DDBJ databases">
        <title>Draft genome of Pyxidicoccus fallax type strain.</title>
        <authorList>
            <person name="Whitworth D.E."/>
        </authorList>
    </citation>
    <scope>NUCLEOTIDE SEQUENCE [LARGE SCALE GENOMIC DNA]</scope>
    <source>
        <strain evidence="2 3">DSM 14698</strain>
    </source>
</reference>
<dbReference type="EMBL" id="JABBJJ010000139">
    <property type="protein sequence ID" value="NMO18500.1"/>
    <property type="molecule type" value="Genomic_DNA"/>
</dbReference>
<sequence>MPRPYSFDHFQVPKTLPAQKRSLRHEDKARLKKSGAHPEEMGSHEGIHYGKAHAQTEELYTAHQMEKELEELARPTPDAKFSHGPEFKPAKAKKQQRAAKAPEPSIGATAPIGALPPTKELPPRGRLGDLMDEAQRQLQAIQGGLGDAAKAVSRLASLPFEVVRMAARRILPVNG</sequence>
<organism evidence="2 3">
    <name type="scientific">Pyxidicoccus fallax</name>
    <dbReference type="NCBI Taxonomy" id="394095"/>
    <lineage>
        <taxon>Bacteria</taxon>
        <taxon>Pseudomonadati</taxon>
        <taxon>Myxococcota</taxon>
        <taxon>Myxococcia</taxon>
        <taxon>Myxococcales</taxon>
        <taxon>Cystobacterineae</taxon>
        <taxon>Myxococcaceae</taxon>
        <taxon>Pyxidicoccus</taxon>
    </lineage>
</organism>
<evidence type="ECO:0000313" key="3">
    <source>
        <dbReference type="Proteomes" id="UP000518300"/>
    </source>
</evidence>
<evidence type="ECO:0000256" key="1">
    <source>
        <dbReference type="SAM" id="MobiDB-lite"/>
    </source>
</evidence>
<feature type="region of interest" description="Disordered" evidence="1">
    <location>
        <begin position="1"/>
        <end position="127"/>
    </location>
</feature>
<dbReference type="Proteomes" id="UP000518300">
    <property type="component" value="Unassembled WGS sequence"/>
</dbReference>
<dbReference type="AlphaFoldDB" id="A0A848LLE6"/>
<keyword evidence="3" id="KW-1185">Reference proteome</keyword>
<protein>
    <submittedName>
        <fullName evidence="2">Uncharacterized protein</fullName>
    </submittedName>
</protein>
<evidence type="ECO:0000313" key="2">
    <source>
        <dbReference type="EMBL" id="NMO18500.1"/>
    </source>
</evidence>
<dbReference type="RefSeq" id="WP_169347764.1">
    <property type="nucleotide sequence ID" value="NZ_JABBJJ010000139.1"/>
</dbReference>